<dbReference type="PANTHER" id="PTHR37329">
    <property type="entry name" value="KINETOCHORE PROTEIN SOS7"/>
    <property type="match status" value="1"/>
</dbReference>
<dbReference type="GO" id="GO:0034501">
    <property type="term" value="P:protein localization to kinetochore"/>
    <property type="evidence" value="ECO:0007669"/>
    <property type="project" value="InterPro"/>
</dbReference>
<keyword evidence="5" id="KW-1185">Reference proteome</keyword>
<feature type="domain" description="Kinetochore protein Sos7 coiled-coil" evidence="3">
    <location>
        <begin position="91"/>
        <end position="164"/>
    </location>
</feature>
<protein>
    <recommendedName>
        <fullName evidence="3">Kinetochore protein Sos7 coiled-coil domain-containing protein</fullName>
    </recommendedName>
</protein>
<dbReference type="Pfam" id="PF20882">
    <property type="entry name" value="Sos7"/>
    <property type="match status" value="1"/>
</dbReference>
<proteinExistence type="predicted"/>
<evidence type="ECO:0000259" key="3">
    <source>
        <dbReference type="Pfam" id="PF20882"/>
    </source>
</evidence>
<dbReference type="GO" id="GO:0000776">
    <property type="term" value="C:kinetochore"/>
    <property type="evidence" value="ECO:0007669"/>
    <property type="project" value="InterPro"/>
</dbReference>
<organism evidence="4 5">
    <name type="scientific">Jaapia argillacea MUCL 33604</name>
    <dbReference type="NCBI Taxonomy" id="933084"/>
    <lineage>
        <taxon>Eukaryota</taxon>
        <taxon>Fungi</taxon>
        <taxon>Dikarya</taxon>
        <taxon>Basidiomycota</taxon>
        <taxon>Agaricomycotina</taxon>
        <taxon>Agaricomycetes</taxon>
        <taxon>Agaricomycetidae</taxon>
        <taxon>Jaapiales</taxon>
        <taxon>Jaapiaceae</taxon>
        <taxon>Jaapia</taxon>
    </lineage>
</organism>
<accession>A0A067Q3R2</accession>
<feature type="region of interest" description="Disordered" evidence="2">
    <location>
        <begin position="1"/>
        <end position="26"/>
    </location>
</feature>
<sequence>MATSNSTLPPQDHTGLQSHNISQSPSLTAAQSLQQTFQSAQLHILEARSQLESKKFEELDEFNHSGNKKPGGGTFKDPAIVAADVAAHMSYLNKLKFQYLEQFAKDKYVKTIVSDDPQPITTDQTEELRVVNEKKKEALKSAKVKLNEKYGDIRGLAPFVEQDYQKAQALTSQAHTLSQRILDARLSLSRLRASHPPTARLTIPAAESQLDEQTAQMAILDEELQEVNRKVEAVKERVREEGRRSDQLKGERAEVERAVKEQGGGVEDDRVVGLYDWYTASLALRQSLLSLETHHSVSENELHLTYSIPPPSTSPPNTEPRRIKLTLLFVPNTRQLANAVVEGDGLEDVGDVIDVHIGANDVPGLIGAVLARARAGWRDELNS</sequence>
<reference evidence="5" key="1">
    <citation type="journal article" date="2014" name="Proc. Natl. Acad. Sci. U.S.A.">
        <title>Extensive sampling of basidiomycete genomes demonstrates inadequacy of the white-rot/brown-rot paradigm for wood decay fungi.</title>
        <authorList>
            <person name="Riley R."/>
            <person name="Salamov A.A."/>
            <person name="Brown D.W."/>
            <person name="Nagy L.G."/>
            <person name="Floudas D."/>
            <person name="Held B.W."/>
            <person name="Levasseur A."/>
            <person name="Lombard V."/>
            <person name="Morin E."/>
            <person name="Otillar R."/>
            <person name="Lindquist E.A."/>
            <person name="Sun H."/>
            <person name="LaButti K.M."/>
            <person name="Schmutz J."/>
            <person name="Jabbour D."/>
            <person name="Luo H."/>
            <person name="Baker S.E."/>
            <person name="Pisabarro A.G."/>
            <person name="Walton J.D."/>
            <person name="Blanchette R.A."/>
            <person name="Henrissat B."/>
            <person name="Martin F."/>
            <person name="Cullen D."/>
            <person name="Hibbett D.S."/>
            <person name="Grigoriev I.V."/>
        </authorList>
    </citation>
    <scope>NUCLEOTIDE SEQUENCE [LARGE SCALE GENOMIC DNA]</scope>
    <source>
        <strain evidence="5">MUCL 33604</strain>
    </source>
</reference>
<dbReference type="InParanoid" id="A0A067Q3R2"/>
<dbReference type="STRING" id="933084.A0A067Q3R2"/>
<evidence type="ECO:0000313" key="5">
    <source>
        <dbReference type="Proteomes" id="UP000027265"/>
    </source>
</evidence>
<evidence type="ECO:0000256" key="1">
    <source>
        <dbReference type="SAM" id="Coils"/>
    </source>
</evidence>
<name>A0A067Q3R2_9AGAM</name>
<dbReference type="GO" id="GO:0051315">
    <property type="term" value="P:attachment of mitotic spindle microtubules to kinetochore"/>
    <property type="evidence" value="ECO:0007669"/>
    <property type="project" value="TreeGrafter"/>
</dbReference>
<dbReference type="EMBL" id="KL197712">
    <property type="protein sequence ID" value="KDQ61703.1"/>
    <property type="molecule type" value="Genomic_DNA"/>
</dbReference>
<dbReference type="PANTHER" id="PTHR37329:SF1">
    <property type="entry name" value="KINETOCHORE PROTEIN SOS7"/>
    <property type="match status" value="1"/>
</dbReference>
<dbReference type="AlphaFoldDB" id="A0A067Q3R2"/>
<dbReference type="HOGENOM" id="CLU_062075_0_0_1"/>
<evidence type="ECO:0000256" key="2">
    <source>
        <dbReference type="SAM" id="MobiDB-lite"/>
    </source>
</evidence>
<keyword evidence="1" id="KW-0175">Coiled coil</keyword>
<evidence type="ECO:0000313" key="4">
    <source>
        <dbReference type="EMBL" id="KDQ61703.1"/>
    </source>
</evidence>
<dbReference type="Proteomes" id="UP000027265">
    <property type="component" value="Unassembled WGS sequence"/>
</dbReference>
<dbReference type="OrthoDB" id="18959at2759"/>
<dbReference type="InterPro" id="IPR037475">
    <property type="entry name" value="Sos7"/>
</dbReference>
<feature type="coiled-coil region" evidence="1">
    <location>
        <begin position="203"/>
        <end position="251"/>
    </location>
</feature>
<dbReference type="InterPro" id="IPR048781">
    <property type="entry name" value="Sos7_CC"/>
</dbReference>
<gene>
    <name evidence="4" type="ORF">JAAARDRAFT_172079</name>
</gene>